<evidence type="ECO:0000313" key="2">
    <source>
        <dbReference type="Proteomes" id="UP001153461"/>
    </source>
</evidence>
<dbReference type="OrthoDB" id="4505683at2759"/>
<reference evidence="1" key="1">
    <citation type="submission" date="2021-07" db="EMBL/GenBank/DDBJ databases">
        <authorList>
            <person name="Branca A.L. A."/>
        </authorList>
    </citation>
    <scope>NUCLEOTIDE SEQUENCE</scope>
</reference>
<comment type="caution">
    <text evidence="1">The sequence shown here is derived from an EMBL/GenBank/DDBJ whole genome shotgun (WGS) entry which is preliminary data.</text>
</comment>
<name>A0A9W4HMN4_PENNA</name>
<evidence type="ECO:0000313" key="1">
    <source>
        <dbReference type="EMBL" id="CAG8090996.1"/>
    </source>
</evidence>
<organism evidence="1 2">
    <name type="scientific">Penicillium nalgiovense</name>
    <dbReference type="NCBI Taxonomy" id="60175"/>
    <lineage>
        <taxon>Eukaryota</taxon>
        <taxon>Fungi</taxon>
        <taxon>Dikarya</taxon>
        <taxon>Ascomycota</taxon>
        <taxon>Pezizomycotina</taxon>
        <taxon>Eurotiomycetes</taxon>
        <taxon>Eurotiomycetidae</taxon>
        <taxon>Eurotiales</taxon>
        <taxon>Aspergillaceae</taxon>
        <taxon>Penicillium</taxon>
    </lineage>
</organism>
<accession>A0A9W4HMN4</accession>
<dbReference type="EMBL" id="CAJVNV010000167">
    <property type="protein sequence ID" value="CAG8090996.1"/>
    <property type="molecule type" value="Genomic_DNA"/>
</dbReference>
<gene>
    <name evidence="1" type="ORF">PNAL_LOCUS4410</name>
</gene>
<dbReference type="AlphaFoldDB" id="A0A9W4HMN4"/>
<protein>
    <submittedName>
        <fullName evidence="1">Uncharacterized protein</fullName>
    </submittedName>
</protein>
<sequence>MMLEPSKGQGCSLGYGSTIKFSREPPLTIQHGASLTVSVVVMFGESNRPSRASTQAFAVNVFLVDEYGTRTSGGLQGSLTSNIQFPSNQHAHGLAVFNNLAICQTGRRRLRVLLGSFSAAGMAIEARADSHIFHVSK</sequence>
<proteinExistence type="predicted"/>
<dbReference type="Proteomes" id="UP001153461">
    <property type="component" value="Unassembled WGS sequence"/>
</dbReference>